<dbReference type="STRING" id="10195.A0A3M7S6J1"/>
<organism evidence="8 9">
    <name type="scientific">Brachionus plicatilis</name>
    <name type="common">Marine rotifer</name>
    <name type="synonym">Brachionus muelleri</name>
    <dbReference type="NCBI Taxonomy" id="10195"/>
    <lineage>
        <taxon>Eukaryota</taxon>
        <taxon>Metazoa</taxon>
        <taxon>Spiralia</taxon>
        <taxon>Gnathifera</taxon>
        <taxon>Rotifera</taxon>
        <taxon>Eurotatoria</taxon>
        <taxon>Monogononta</taxon>
        <taxon>Pseudotrocha</taxon>
        <taxon>Ploima</taxon>
        <taxon>Brachionidae</taxon>
        <taxon>Brachionus</taxon>
    </lineage>
</organism>
<evidence type="ECO:0000259" key="7">
    <source>
        <dbReference type="SMART" id="SM00043"/>
    </source>
</evidence>
<evidence type="ECO:0000256" key="4">
    <source>
        <dbReference type="ARBA" id="ARBA00022690"/>
    </source>
</evidence>
<dbReference type="PANTHER" id="PTHR11414:SF21">
    <property type="entry name" value="CYSTATIN 14A, TANDEM DUPLICATE 1-RELATED"/>
    <property type="match status" value="1"/>
</dbReference>
<dbReference type="InterPro" id="IPR046350">
    <property type="entry name" value="Cystatin_sf"/>
</dbReference>
<evidence type="ECO:0000313" key="9">
    <source>
        <dbReference type="Proteomes" id="UP000276133"/>
    </source>
</evidence>
<keyword evidence="3" id="KW-0963">Cytoplasm</keyword>
<dbReference type="EMBL" id="REGN01001958">
    <property type="protein sequence ID" value="RNA31279.1"/>
    <property type="molecule type" value="Genomic_DNA"/>
</dbReference>
<evidence type="ECO:0000256" key="5">
    <source>
        <dbReference type="ARBA" id="ARBA00022704"/>
    </source>
</evidence>
<keyword evidence="9" id="KW-1185">Reference proteome</keyword>
<dbReference type="GO" id="GO:0004869">
    <property type="term" value="F:cysteine-type endopeptidase inhibitor activity"/>
    <property type="evidence" value="ECO:0007669"/>
    <property type="project" value="UniProtKB-KW"/>
</dbReference>
<dbReference type="PRINTS" id="PR00295">
    <property type="entry name" value="STEFINA"/>
</dbReference>
<sequence length="107" mass="11960">MSEQIIDPSSFVCGGTGPEKDADESIQALVDKIAQNISEHSGKEYPHLKAIKYKSQIVAGINYFVKIDAGDEYIHARIYEKLPCYGGEVELHGIQDSKEKHDAIEYF</sequence>
<dbReference type="Pfam" id="PF00031">
    <property type="entry name" value="Cystatin"/>
    <property type="match status" value="1"/>
</dbReference>
<dbReference type="Gene3D" id="3.10.450.10">
    <property type="match status" value="1"/>
</dbReference>
<dbReference type="SUPFAM" id="SSF54403">
    <property type="entry name" value="Cystatin/monellin"/>
    <property type="match status" value="1"/>
</dbReference>
<dbReference type="InterPro" id="IPR018073">
    <property type="entry name" value="Prot_inh_cystat_CS"/>
</dbReference>
<keyword evidence="4" id="KW-0646">Protease inhibitor</keyword>
<dbReference type="InterPro" id="IPR000010">
    <property type="entry name" value="Cystatin_dom"/>
</dbReference>
<comment type="subcellular location">
    <subcellularLocation>
        <location evidence="1">Cytoplasm</location>
    </subcellularLocation>
</comment>
<comment type="caution">
    <text evidence="8">The sequence shown here is derived from an EMBL/GenBank/DDBJ whole genome shotgun (WGS) entry which is preliminary data.</text>
</comment>
<dbReference type="PANTHER" id="PTHR11414">
    <property type="entry name" value="CYSTATIN FAMILY MEMBER"/>
    <property type="match status" value="1"/>
</dbReference>
<comment type="similarity">
    <text evidence="2">Belongs to the cystatin family.</text>
</comment>
<dbReference type="InterPro" id="IPR001713">
    <property type="entry name" value="Prot_inh_stefin"/>
</dbReference>
<evidence type="ECO:0000256" key="3">
    <source>
        <dbReference type="ARBA" id="ARBA00022490"/>
    </source>
</evidence>
<dbReference type="SMART" id="SM00043">
    <property type="entry name" value="CY"/>
    <property type="match status" value="1"/>
</dbReference>
<reference evidence="8 9" key="1">
    <citation type="journal article" date="2018" name="Sci. Rep.">
        <title>Genomic signatures of local adaptation to the degree of environmental predictability in rotifers.</title>
        <authorList>
            <person name="Franch-Gras L."/>
            <person name="Hahn C."/>
            <person name="Garcia-Roger E.M."/>
            <person name="Carmona M.J."/>
            <person name="Serra M."/>
            <person name="Gomez A."/>
        </authorList>
    </citation>
    <scope>NUCLEOTIDE SEQUENCE [LARGE SCALE GENOMIC DNA]</scope>
    <source>
        <strain evidence="8">HYR1</strain>
    </source>
</reference>
<dbReference type="PROSITE" id="PS00287">
    <property type="entry name" value="CYSTATIN"/>
    <property type="match status" value="1"/>
</dbReference>
<dbReference type="CDD" id="cd00042">
    <property type="entry name" value="CY"/>
    <property type="match status" value="1"/>
</dbReference>
<accession>A0A3M7S6J1</accession>
<dbReference type="Proteomes" id="UP000276133">
    <property type="component" value="Unassembled WGS sequence"/>
</dbReference>
<evidence type="ECO:0000256" key="6">
    <source>
        <dbReference type="SAM" id="MobiDB-lite"/>
    </source>
</evidence>
<name>A0A3M7S6J1_BRAPC</name>
<evidence type="ECO:0000256" key="2">
    <source>
        <dbReference type="ARBA" id="ARBA00009403"/>
    </source>
</evidence>
<feature type="domain" description="Cystatin" evidence="7">
    <location>
        <begin position="11"/>
        <end position="107"/>
    </location>
</feature>
<dbReference type="GO" id="GO:0005829">
    <property type="term" value="C:cytosol"/>
    <property type="evidence" value="ECO:0007669"/>
    <property type="project" value="TreeGrafter"/>
</dbReference>
<proteinExistence type="inferred from homology"/>
<dbReference type="FunFam" id="3.10.450.10:FF:000001">
    <property type="entry name" value="Cystatin-A"/>
    <property type="match status" value="1"/>
</dbReference>
<feature type="region of interest" description="Disordered" evidence="6">
    <location>
        <begin position="1"/>
        <end position="20"/>
    </location>
</feature>
<keyword evidence="5" id="KW-0789">Thiol protease inhibitor</keyword>
<evidence type="ECO:0000256" key="1">
    <source>
        <dbReference type="ARBA" id="ARBA00004496"/>
    </source>
</evidence>
<dbReference type="AlphaFoldDB" id="A0A3M7S6J1"/>
<protein>
    <submittedName>
        <fullName evidence="8">Cystatin-B-like</fullName>
    </submittedName>
</protein>
<evidence type="ECO:0000313" key="8">
    <source>
        <dbReference type="EMBL" id="RNA31279.1"/>
    </source>
</evidence>
<dbReference type="OrthoDB" id="2429551at2759"/>
<gene>
    <name evidence="8" type="ORF">BpHYR1_033873</name>
</gene>